<dbReference type="Proteomes" id="UP000295151">
    <property type="component" value="Unassembled WGS sequence"/>
</dbReference>
<protein>
    <submittedName>
        <fullName evidence="5">MarR family transcriptional regulator</fullName>
    </submittedName>
</protein>
<dbReference type="InterPro" id="IPR036390">
    <property type="entry name" value="WH_DNA-bd_sf"/>
</dbReference>
<sequence length="134" mass="14795">MVSDRLGYLLKHVLAELTDAQAAALAPQGINGRDLAVLSAVASGEPLSQLEVAARLRVDRTSIGDLLDGLEERGLVERRRSTEDRRRNVVVLTAQGESTFEAAERIRLDVERDFLAALPHPARFRKDLRLLLGE</sequence>
<dbReference type="InterPro" id="IPR000835">
    <property type="entry name" value="HTH_MarR-typ"/>
</dbReference>
<dbReference type="InterPro" id="IPR036388">
    <property type="entry name" value="WH-like_DNA-bd_sf"/>
</dbReference>
<evidence type="ECO:0000313" key="5">
    <source>
        <dbReference type="EMBL" id="TDU83968.1"/>
    </source>
</evidence>
<dbReference type="EMBL" id="SOCE01000002">
    <property type="protein sequence ID" value="TDU83968.1"/>
    <property type="molecule type" value="Genomic_DNA"/>
</dbReference>
<dbReference type="PROSITE" id="PS01117">
    <property type="entry name" value="HTH_MARR_1"/>
    <property type="match status" value="1"/>
</dbReference>
<dbReference type="SMART" id="SM00347">
    <property type="entry name" value="HTH_MARR"/>
    <property type="match status" value="1"/>
</dbReference>
<reference evidence="5 6" key="1">
    <citation type="submission" date="2019-03" db="EMBL/GenBank/DDBJ databases">
        <title>Genomic Encyclopedia of Type Strains, Phase III (KMG-III): the genomes of soil and plant-associated and newly described type strains.</title>
        <authorList>
            <person name="Whitman W."/>
        </authorList>
    </citation>
    <scope>NUCLEOTIDE SEQUENCE [LARGE SCALE GENOMIC DNA]</scope>
    <source>
        <strain evidence="5 6">VKM Ac-2575</strain>
    </source>
</reference>
<comment type="caution">
    <text evidence="5">The sequence shown here is derived from an EMBL/GenBank/DDBJ whole genome shotgun (WGS) entry which is preliminary data.</text>
</comment>
<organism evidence="5 6">
    <name type="scientific">Kribbella voronezhensis</name>
    <dbReference type="NCBI Taxonomy" id="2512212"/>
    <lineage>
        <taxon>Bacteria</taxon>
        <taxon>Bacillati</taxon>
        <taxon>Actinomycetota</taxon>
        <taxon>Actinomycetes</taxon>
        <taxon>Propionibacteriales</taxon>
        <taxon>Kribbellaceae</taxon>
        <taxon>Kribbella</taxon>
    </lineage>
</organism>
<dbReference type="PROSITE" id="PS50995">
    <property type="entry name" value="HTH_MARR_2"/>
    <property type="match status" value="1"/>
</dbReference>
<proteinExistence type="predicted"/>
<dbReference type="SUPFAM" id="SSF46785">
    <property type="entry name" value="Winged helix' DNA-binding domain"/>
    <property type="match status" value="1"/>
</dbReference>
<keyword evidence="6" id="KW-1185">Reference proteome</keyword>
<evidence type="ECO:0000256" key="2">
    <source>
        <dbReference type="ARBA" id="ARBA00023125"/>
    </source>
</evidence>
<keyword evidence="2" id="KW-0238">DNA-binding</keyword>
<dbReference type="Gene3D" id="1.10.10.10">
    <property type="entry name" value="Winged helix-like DNA-binding domain superfamily/Winged helix DNA-binding domain"/>
    <property type="match status" value="1"/>
</dbReference>
<dbReference type="AlphaFoldDB" id="A0A4R7SZI9"/>
<dbReference type="PANTHER" id="PTHR42756:SF1">
    <property type="entry name" value="TRANSCRIPTIONAL REPRESSOR OF EMRAB OPERON"/>
    <property type="match status" value="1"/>
</dbReference>
<dbReference type="PANTHER" id="PTHR42756">
    <property type="entry name" value="TRANSCRIPTIONAL REGULATOR, MARR"/>
    <property type="match status" value="1"/>
</dbReference>
<dbReference type="RefSeq" id="WP_133983557.1">
    <property type="nucleotide sequence ID" value="NZ_SOCE01000002.1"/>
</dbReference>
<keyword evidence="3" id="KW-0804">Transcription</keyword>
<evidence type="ECO:0000256" key="3">
    <source>
        <dbReference type="ARBA" id="ARBA00023163"/>
    </source>
</evidence>
<dbReference type="Pfam" id="PF12802">
    <property type="entry name" value="MarR_2"/>
    <property type="match status" value="1"/>
</dbReference>
<dbReference type="InterPro" id="IPR023187">
    <property type="entry name" value="Tscrpt_reg_MarR-type_CS"/>
</dbReference>
<keyword evidence="1" id="KW-0805">Transcription regulation</keyword>
<dbReference type="GO" id="GO:0003677">
    <property type="term" value="F:DNA binding"/>
    <property type="evidence" value="ECO:0007669"/>
    <property type="project" value="UniProtKB-KW"/>
</dbReference>
<feature type="domain" description="HTH marR-type" evidence="4">
    <location>
        <begin position="3"/>
        <end position="134"/>
    </location>
</feature>
<dbReference type="GO" id="GO:0003700">
    <property type="term" value="F:DNA-binding transcription factor activity"/>
    <property type="evidence" value="ECO:0007669"/>
    <property type="project" value="InterPro"/>
</dbReference>
<gene>
    <name evidence="5" type="ORF">EV138_6432</name>
</gene>
<evidence type="ECO:0000256" key="1">
    <source>
        <dbReference type="ARBA" id="ARBA00023015"/>
    </source>
</evidence>
<dbReference type="PRINTS" id="PR00598">
    <property type="entry name" value="HTHMARR"/>
</dbReference>
<evidence type="ECO:0000259" key="4">
    <source>
        <dbReference type="PROSITE" id="PS50995"/>
    </source>
</evidence>
<dbReference type="OrthoDB" id="4463574at2"/>
<accession>A0A4R7SZI9</accession>
<name>A0A4R7SZI9_9ACTN</name>
<evidence type="ECO:0000313" key="6">
    <source>
        <dbReference type="Proteomes" id="UP000295151"/>
    </source>
</evidence>